<accession>A0A6H3NR54</accession>
<dbReference type="OrthoDB" id="9810538at2"/>
<reference evidence="7" key="1">
    <citation type="journal article" date="2019" name="PLoS Negl. Trop. Dis.">
        <title>Revisiting the worldwide diversity of Leptospira species in the environment.</title>
        <authorList>
            <person name="Vincent A.T."/>
            <person name="Schiettekatte O."/>
            <person name="Bourhy P."/>
            <person name="Veyrier F.J."/>
            <person name="Picardeau M."/>
        </authorList>
    </citation>
    <scope>NUCLEOTIDE SEQUENCE [LARGE SCALE GENOMIC DNA]</scope>
    <source>
        <strain evidence="7">201601109</strain>
    </source>
</reference>
<evidence type="ECO:0000313" key="7">
    <source>
        <dbReference type="EMBL" id="TGN11787.1"/>
    </source>
</evidence>
<keyword evidence="4" id="KW-0547">Nucleotide-binding</keyword>
<keyword evidence="5" id="KW-0378">Hydrolase</keyword>
<dbReference type="AlphaFoldDB" id="A0A6H3NR54"/>
<name>A0A6H3NR54_9LEPT</name>
<evidence type="ECO:0000313" key="8">
    <source>
        <dbReference type="Proteomes" id="UP000297649"/>
    </source>
</evidence>
<dbReference type="GO" id="GO:0004540">
    <property type="term" value="F:RNA nuclease activity"/>
    <property type="evidence" value="ECO:0007669"/>
    <property type="project" value="InterPro"/>
</dbReference>
<dbReference type="GO" id="GO:0110001">
    <property type="term" value="C:toxin-antitoxin complex"/>
    <property type="evidence" value="ECO:0007669"/>
    <property type="project" value="InterPro"/>
</dbReference>
<evidence type="ECO:0000256" key="4">
    <source>
        <dbReference type="ARBA" id="ARBA00022741"/>
    </source>
</evidence>
<protein>
    <submittedName>
        <fullName evidence="7">DUF86 domain-containing protein</fullName>
    </submittedName>
</protein>
<dbReference type="EMBL" id="RQHU01000020">
    <property type="protein sequence ID" value="TGN11787.1"/>
    <property type="molecule type" value="Genomic_DNA"/>
</dbReference>
<dbReference type="InterPro" id="IPR051813">
    <property type="entry name" value="HepT_RNase_toxin"/>
</dbReference>
<sequence>MLKNRKNDLLYLLNIIEYIEKIILYSNSFENPETLYETNDQMNYNAILSLLTQIGENSTKLSDETKNEYSYPWKDVVGLRNRIAHDYTGINIFIVFQTIKYSLPSLKEKAYQIIQEGISENIFDKSELLSTKESYYYSHIDFKKLEFEQ</sequence>
<keyword evidence="3" id="KW-0540">Nuclease</keyword>
<dbReference type="InterPro" id="IPR008201">
    <property type="entry name" value="HepT-like"/>
</dbReference>
<evidence type="ECO:0000256" key="1">
    <source>
        <dbReference type="ARBA" id="ARBA00022553"/>
    </source>
</evidence>
<evidence type="ECO:0000256" key="2">
    <source>
        <dbReference type="ARBA" id="ARBA00022649"/>
    </source>
</evidence>
<comment type="caution">
    <text evidence="7">The sequence shown here is derived from an EMBL/GenBank/DDBJ whole genome shotgun (WGS) entry which is preliminary data.</text>
</comment>
<evidence type="ECO:0000256" key="6">
    <source>
        <dbReference type="ARBA" id="ARBA00024207"/>
    </source>
</evidence>
<dbReference type="Pfam" id="PF01934">
    <property type="entry name" value="HepT-like"/>
    <property type="match status" value="1"/>
</dbReference>
<dbReference type="PANTHER" id="PTHR34139:SF1">
    <property type="entry name" value="RNASE MJ1380-RELATED"/>
    <property type="match status" value="1"/>
</dbReference>
<dbReference type="PANTHER" id="PTHR34139">
    <property type="entry name" value="UPF0331 PROTEIN MJ0127"/>
    <property type="match status" value="1"/>
</dbReference>
<proteinExistence type="inferred from homology"/>
<dbReference type="Gene3D" id="1.20.120.580">
    <property type="entry name" value="bsu32300-like"/>
    <property type="match status" value="1"/>
</dbReference>
<comment type="similarity">
    <text evidence="6">Belongs to the HepT RNase toxin family.</text>
</comment>
<dbReference type="Proteomes" id="UP000297649">
    <property type="component" value="Unassembled WGS sequence"/>
</dbReference>
<dbReference type="GO" id="GO:0000166">
    <property type="term" value="F:nucleotide binding"/>
    <property type="evidence" value="ECO:0007669"/>
    <property type="project" value="UniProtKB-KW"/>
</dbReference>
<evidence type="ECO:0000256" key="5">
    <source>
        <dbReference type="ARBA" id="ARBA00022801"/>
    </source>
</evidence>
<keyword evidence="8" id="KW-1185">Reference proteome</keyword>
<dbReference type="GO" id="GO:0016787">
    <property type="term" value="F:hydrolase activity"/>
    <property type="evidence" value="ECO:0007669"/>
    <property type="project" value="UniProtKB-KW"/>
</dbReference>
<dbReference type="RefSeq" id="WP_135746201.1">
    <property type="nucleotide sequence ID" value="NZ_JAIZBL010000003.1"/>
</dbReference>
<evidence type="ECO:0000256" key="3">
    <source>
        <dbReference type="ARBA" id="ARBA00022722"/>
    </source>
</evidence>
<dbReference type="InterPro" id="IPR037038">
    <property type="entry name" value="HepT-like_sf"/>
</dbReference>
<keyword evidence="1" id="KW-0597">Phosphoprotein</keyword>
<organism evidence="7 8">
    <name type="scientific">Leptospira bandrabouensis</name>
    <dbReference type="NCBI Taxonomy" id="2484903"/>
    <lineage>
        <taxon>Bacteria</taxon>
        <taxon>Pseudomonadati</taxon>
        <taxon>Spirochaetota</taxon>
        <taxon>Spirochaetia</taxon>
        <taxon>Leptospirales</taxon>
        <taxon>Leptospiraceae</taxon>
        <taxon>Leptospira</taxon>
    </lineage>
</organism>
<gene>
    <name evidence="7" type="ORF">EHR08_16990</name>
</gene>
<keyword evidence="2" id="KW-1277">Toxin-antitoxin system</keyword>